<gene>
    <name evidence="1" type="ORF">BpHYR1_014434</name>
</gene>
<reference evidence="1 2" key="1">
    <citation type="journal article" date="2018" name="Sci. Rep.">
        <title>Genomic signatures of local adaptation to the degree of environmental predictability in rotifers.</title>
        <authorList>
            <person name="Franch-Gras L."/>
            <person name="Hahn C."/>
            <person name="Garcia-Roger E.M."/>
            <person name="Carmona M.J."/>
            <person name="Serra M."/>
            <person name="Gomez A."/>
        </authorList>
    </citation>
    <scope>NUCLEOTIDE SEQUENCE [LARGE SCALE GENOMIC DNA]</scope>
    <source>
        <strain evidence="1">HYR1</strain>
    </source>
</reference>
<dbReference type="Proteomes" id="UP000276133">
    <property type="component" value="Unassembled WGS sequence"/>
</dbReference>
<proteinExistence type="predicted"/>
<keyword evidence="2" id="KW-1185">Reference proteome</keyword>
<name>A0A3M7P7I7_BRAPC</name>
<organism evidence="1 2">
    <name type="scientific">Brachionus plicatilis</name>
    <name type="common">Marine rotifer</name>
    <name type="synonym">Brachionus muelleri</name>
    <dbReference type="NCBI Taxonomy" id="10195"/>
    <lineage>
        <taxon>Eukaryota</taxon>
        <taxon>Metazoa</taxon>
        <taxon>Spiralia</taxon>
        <taxon>Gnathifera</taxon>
        <taxon>Rotifera</taxon>
        <taxon>Eurotatoria</taxon>
        <taxon>Monogononta</taxon>
        <taxon>Pseudotrocha</taxon>
        <taxon>Ploima</taxon>
        <taxon>Brachionidae</taxon>
        <taxon>Brachionus</taxon>
    </lineage>
</organism>
<dbReference type="AlphaFoldDB" id="A0A3M7P7I7"/>
<evidence type="ECO:0000313" key="1">
    <source>
        <dbReference type="EMBL" id="RMZ94983.1"/>
    </source>
</evidence>
<protein>
    <submittedName>
        <fullName evidence="1">Uncharacterized protein</fullName>
    </submittedName>
</protein>
<dbReference type="EMBL" id="REGN01012686">
    <property type="protein sequence ID" value="RMZ94983.1"/>
    <property type="molecule type" value="Genomic_DNA"/>
</dbReference>
<accession>A0A3M7P7I7</accession>
<evidence type="ECO:0000313" key="2">
    <source>
        <dbReference type="Proteomes" id="UP000276133"/>
    </source>
</evidence>
<comment type="caution">
    <text evidence="1">The sequence shown here is derived from an EMBL/GenBank/DDBJ whole genome shotgun (WGS) entry which is preliminary data.</text>
</comment>
<sequence length="136" mass="15660">MFLQLINFGSKIIIFNKNCAESNGEIERPMKMIAKCRNHSIKRYFFNILKDSYHSETTSSLAPQLMRSVLRVENSRRLASDGLDCPAGNTRTCYRAIERQLIRNCEARTNFFTNRIAGDWNVLDAAIRCVTNTNTF</sequence>